<dbReference type="RefSeq" id="WP_165380001.1">
    <property type="nucleotide sequence ID" value="NZ_CP015114.1"/>
</dbReference>
<dbReference type="InterPro" id="IPR049839">
    <property type="entry name" value="Lmo0850-like"/>
</dbReference>
<organism evidence="1 2">
    <name type="scientific">Staphylococcus condimenti</name>
    <dbReference type="NCBI Taxonomy" id="70255"/>
    <lineage>
        <taxon>Bacteria</taxon>
        <taxon>Bacillati</taxon>
        <taxon>Bacillota</taxon>
        <taxon>Bacilli</taxon>
        <taxon>Bacillales</taxon>
        <taxon>Staphylococcaceae</taxon>
        <taxon>Staphylococcus</taxon>
    </lineage>
</organism>
<evidence type="ECO:0000313" key="1">
    <source>
        <dbReference type="EMBL" id="QQS83871.1"/>
    </source>
</evidence>
<dbReference type="NCBIfam" id="NF040845">
    <property type="entry name" value="lmo0850_fam"/>
    <property type="match status" value="1"/>
</dbReference>
<evidence type="ECO:0000313" key="2">
    <source>
        <dbReference type="Proteomes" id="UP000595942"/>
    </source>
</evidence>
<reference evidence="1 2" key="1">
    <citation type="submission" date="2021-01" db="EMBL/GenBank/DDBJ databases">
        <title>FDA dAtabase for Regulatory Grade micrObial Sequences (FDA-ARGOS): Supporting development and validation of Infectious Disease Dx tests.</title>
        <authorList>
            <person name="Sproer C."/>
            <person name="Gronow S."/>
            <person name="Severitt S."/>
            <person name="Schroder I."/>
            <person name="Tallon L."/>
            <person name="Sadzewicz L."/>
            <person name="Zhao X."/>
            <person name="Boylan J."/>
            <person name="Ott S."/>
            <person name="Bowen H."/>
            <person name="Vavikolanu K."/>
            <person name="Mehta A."/>
            <person name="Aluvathingal J."/>
            <person name="Nadendla S."/>
            <person name="Lowell S."/>
            <person name="Myers T."/>
            <person name="Yan Y."/>
            <person name="Sichtig H."/>
        </authorList>
    </citation>
    <scope>NUCLEOTIDE SEQUENCE [LARGE SCALE GENOMIC DNA]</scope>
    <source>
        <strain evidence="1 2">FDAARGOS_1148</strain>
    </source>
</reference>
<protein>
    <submittedName>
        <fullName evidence="1">Uncharacterized protein</fullName>
    </submittedName>
</protein>
<keyword evidence="2" id="KW-1185">Reference proteome</keyword>
<proteinExistence type="predicted"/>
<dbReference type="GeneID" id="93727782"/>
<dbReference type="EMBL" id="CP068073">
    <property type="protein sequence ID" value="QQS83871.1"/>
    <property type="molecule type" value="Genomic_DNA"/>
</dbReference>
<dbReference type="Proteomes" id="UP000595942">
    <property type="component" value="Chromosome"/>
</dbReference>
<gene>
    <name evidence="1" type="ORF">I6J05_06215</name>
</gene>
<sequence>MNNSTDKLRNVVQLLSSLGVNIKKTKSRLEIMHTLPNTSVATPKLK</sequence>
<accession>A0AB37H2Q5</accession>
<dbReference type="AlphaFoldDB" id="A0AB37H2Q5"/>
<name>A0AB37H2Q5_9STAP</name>